<evidence type="ECO:0000313" key="1">
    <source>
        <dbReference type="EMBL" id="AKK11134.1"/>
    </source>
</evidence>
<name>A0A0G3HCY3_9CORY</name>
<organism evidence="1 2">
    <name type="scientific">Corynebacterium uterequi</name>
    <dbReference type="NCBI Taxonomy" id="1072256"/>
    <lineage>
        <taxon>Bacteria</taxon>
        <taxon>Bacillati</taxon>
        <taxon>Actinomycetota</taxon>
        <taxon>Actinomycetes</taxon>
        <taxon>Mycobacteriales</taxon>
        <taxon>Corynebacteriaceae</taxon>
        <taxon>Corynebacterium</taxon>
    </lineage>
</organism>
<reference evidence="1 2" key="1">
    <citation type="journal article" date="2015" name="Genome Announc.">
        <title>Virulence Factor Genes Detected in the Complete Genome Sequence of Corynebacterium uterequi DSM 45634, Isolated from the Uterus of a Maiden Mare.</title>
        <authorList>
            <person name="Ruckert C."/>
            <person name="Kriete M."/>
            <person name="Jaenicke S."/>
            <person name="Winkler A."/>
            <person name="Tauch A."/>
        </authorList>
    </citation>
    <scope>NUCLEOTIDE SEQUENCE [LARGE SCALE GENOMIC DNA]</scope>
    <source>
        <strain evidence="1 2">DSM 45634</strain>
    </source>
</reference>
<sequence length="40" mass="4587">MTADGLIEDRDTLRDTPPDILLTNYKMLDQLLLRDEDVAP</sequence>
<accession>A0A0G3HCY3</accession>
<protein>
    <submittedName>
        <fullName evidence="1">Uncharacterized protein</fullName>
    </submittedName>
</protein>
<dbReference type="STRING" id="1072256.CUTER_05690"/>
<dbReference type="RefSeq" id="WP_269079424.1">
    <property type="nucleotide sequence ID" value="NZ_CP011546.1"/>
</dbReference>
<reference evidence="2" key="2">
    <citation type="submission" date="2015-05" db="EMBL/GenBank/DDBJ databases">
        <title>Complete genome sequence of Corynebacterium uterequi DSM 45634, isolated from the uterus of a maiden mare.</title>
        <authorList>
            <person name="Ruckert C."/>
            <person name="Albersmeier A."/>
            <person name="Winkler A."/>
            <person name="Tauch A."/>
        </authorList>
    </citation>
    <scope>NUCLEOTIDE SEQUENCE [LARGE SCALE GENOMIC DNA]</scope>
    <source>
        <strain evidence="2">DSM 45634</strain>
    </source>
</reference>
<gene>
    <name evidence="1" type="ORF">CUTER_05690</name>
</gene>
<proteinExistence type="predicted"/>
<evidence type="ECO:0000313" key="2">
    <source>
        <dbReference type="Proteomes" id="UP000035548"/>
    </source>
</evidence>
<keyword evidence="2" id="KW-1185">Reference proteome</keyword>
<dbReference type="Proteomes" id="UP000035548">
    <property type="component" value="Chromosome"/>
</dbReference>
<dbReference type="AlphaFoldDB" id="A0A0G3HCY3"/>
<dbReference type="KEGG" id="cut:CUTER_05690"/>
<dbReference type="PATRIC" id="fig|1072256.5.peg.1127"/>
<dbReference type="EMBL" id="CP011546">
    <property type="protein sequence ID" value="AKK11134.1"/>
    <property type="molecule type" value="Genomic_DNA"/>
</dbReference>